<gene>
    <name evidence="1" type="ORF">N7493_010985</name>
</gene>
<accession>A0AAD6HB95</accession>
<name>A0AAD6HB95_9EURO</name>
<evidence type="ECO:0000313" key="2">
    <source>
        <dbReference type="Proteomes" id="UP001215712"/>
    </source>
</evidence>
<dbReference type="Proteomes" id="UP001215712">
    <property type="component" value="Unassembled WGS sequence"/>
</dbReference>
<dbReference type="AlphaFoldDB" id="A0AAD6HB95"/>
<reference evidence="1" key="2">
    <citation type="submission" date="2023-01" db="EMBL/GenBank/DDBJ databases">
        <authorList>
            <person name="Petersen C."/>
        </authorList>
    </citation>
    <scope>NUCLEOTIDE SEQUENCE</scope>
    <source>
        <strain evidence="1">IBT 17514</strain>
    </source>
</reference>
<evidence type="ECO:0000313" key="1">
    <source>
        <dbReference type="EMBL" id="KAJ5703847.1"/>
    </source>
</evidence>
<organism evidence="1 2">
    <name type="scientific">Penicillium malachiteum</name>
    <dbReference type="NCBI Taxonomy" id="1324776"/>
    <lineage>
        <taxon>Eukaryota</taxon>
        <taxon>Fungi</taxon>
        <taxon>Dikarya</taxon>
        <taxon>Ascomycota</taxon>
        <taxon>Pezizomycotina</taxon>
        <taxon>Eurotiomycetes</taxon>
        <taxon>Eurotiomycetidae</taxon>
        <taxon>Eurotiales</taxon>
        <taxon>Aspergillaceae</taxon>
        <taxon>Penicillium</taxon>
    </lineage>
</organism>
<reference evidence="1" key="1">
    <citation type="journal article" date="2023" name="IMA Fungus">
        <title>Comparative genomic study of the Penicillium genus elucidates a diverse pangenome and 15 lateral gene transfer events.</title>
        <authorList>
            <person name="Petersen C."/>
            <person name="Sorensen T."/>
            <person name="Nielsen M.R."/>
            <person name="Sondergaard T.E."/>
            <person name="Sorensen J.L."/>
            <person name="Fitzpatrick D.A."/>
            <person name="Frisvad J.C."/>
            <person name="Nielsen K.L."/>
        </authorList>
    </citation>
    <scope>NUCLEOTIDE SEQUENCE</scope>
    <source>
        <strain evidence="1">IBT 17514</strain>
    </source>
</reference>
<dbReference type="EMBL" id="JAQJAN010000020">
    <property type="protein sequence ID" value="KAJ5703847.1"/>
    <property type="molecule type" value="Genomic_DNA"/>
</dbReference>
<comment type="caution">
    <text evidence="1">The sequence shown here is derived from an EMBL/GenBank/DDBJ whole genome shotgun (WGS) entry which is preliminary data.</text>
</comment>
<protein>
    <submittedName>
        <fullName evidence="1">Fungal-specific transcription factor domain-containing protein</fullName>
    </submittedName>
</protein>
<sequence length="316" mass="35157">MESMKQRQILNASGIVNVGENIVQAPARLPALSQSTPGRDTEEARLPYFDFLSFSQPWNPEILTVSSEWLSGDFYKALDETNGRGFNTFESYQPAFFPFGMNVLPMAFDDLDSRLGPGPSARTTTYPESRSVIPELSQGISCPLLSPAQTSCEDRVPVRKTTSHKQSHPPPEFITLEKNDPLVLSHDSTFDISESVHKEVADLLGMNGQKDSTGYSLMPSLKIVNIFIGLFFRDFYPQSPVLHLPTTCTNNLPRPLVAIIIVIGAIHSKLKGFQRFATNALHSLRQKLHLIVENNNTLLEDLNIIYTSVLVCYTGL</sequence>
<proteinExistence type="predicted"/>
<keyword evidence="2" id="KW-1185">Reference proteome</keyword>